<proteinExistence type="predicted"/>
<feature type="coiled-coil region" evidence="1">
    <location>
        <begin position="26"/>
        <end position="74"/>
    </location>
</feature>
<gene>
    <name evidence="2" type="ORF">EDS130_LOCUS40782</name>
</gene>
<keyword evidence="1" id="KW-0175">Coiled coil</keyword>
<dbReference type="EMBL" id="CAJNOJ010000506">
    <property type="protein sequence ID" value="CAF1470846.1"/>
    <property type="molecule type" value="Genomic_DNA"/>
</dbReference>
<evidence type="ECO:0000313" key="3">
    <source>
        <dbReference type="Proteomes" id="UP000663852"/>
    </source>
</evidence>
<dbReference type="Proteomes" id="UP000663852">
    <property type="component" value="Unassembled WGS sequence"/>
</dbReference>
<comment type="caution">
    <text evidence="2">The sequence shown here is derived from an EMBL/GenBank/DDBJ whole genome shotgun (WGS) entry which is preliminary data.</text>
</comment>
<organism evidence="2 3">
    <name type="scientific">Adineta ricciae</name>
    <name type="common">Rotifer</name>
    <dbReference type="NCBI Taxonomy" id="249248"/>
    <lineage>
        <taxon>Eukaryota</taxon>
        <taxon>Metazoa</taxon>
        <taxon>Spiralia</taxon>
        <taxon>Gnathifera</taxon>
        <taxon>Rotifera</taxon>
        <taxon>Eurotatoria</taxon>
        <taxon>Bdelloidea</taxon>
        <taxon>Adinetida</taxon>
        <taxon>Adinetidae</taxon>
        <taxon>Adineta</taxon>
    </lineage>
</organism>
<evidence type="ECO:0000256" key="1">
    <source>
        <dbReference type="SAM" id="Coils"/>
    </source>
</evidence>
<evidence type="ECO:0000313" key="2">
    <source>
        <dbReference type="EMBL" id="CAF1470846.1"/>
    </source>
</evidence>
<reference evidence="2" key="1">
    <citation type="submission" date="2021-02" db="EMBL/GenBank/DDBJ databases">
        <authorList>
            <person name="Nowell W R."/>
        </authorList>
    </citation>
    <scope>NUCLEOTIDE SEQUENCE</scope>
</reference>
<name>A0A815R1G4_ADIRI</name>
<sequence length="132" mass="15209">MYATTLKKNTLVNKVSYLIMASDSDYKVLKEKVQRQDAKIELLSNQIINLMDRLESLDNMKTNLEKELLLYQKKPCDSCRNCLYIADGRGGHDDRPVGYYHVYVNPGTIDRYSGNFLVHPYGNICNCNCHPK</sequence>
<dbReference type="AlphaFoldDB" id="A0A815R1G4"/>
<accession>A0A815R1G4</accession>
<protein>
    <submittedName>
        <fullName evidence="2">Uncharacterized protein</fullName>
    </submittedName>
</protein>